<reference evidence="6" key="1">
    <citation type="journal article" date="2005" name="J. Virol.">
        <title>Ikappabeta-related vankyrin genes in the Campoletis sonorensis ichnovirus: temporal and tissue-specific patterns of expression in parasitized Heliothis virescens lepidopteran hosts.</title>
        <authorList>
            <person name="Kroemer J.A."/>
            <person name="Webb B.A."/>
        </authorList>
    </citation>
    <scope>NUCLEOTIDE SEQUENCE</scope>
</reference>
<evidence type="ECO:0000256" key="4">
    <source>
        <dbReference type="ARBA" id="ARBA00023043"/>
    </source>
</evidence>
<organism evidence="6">
    <name type="scientific">Campoletis sonorensis ichnovirus</name>
    <name type="common">CsIV</name>
    <dbReference type="NCBI Taxonomy" id="10484"/>
    <lineage>
        <taxon>Viruses</taxon>
        <taxon>Viruses incertae sedis</taxon>
        <taxon>Polydnaviriformidae</taxon>
        <taxon>Ichnoviriform</taxon>
    </lineage>
</organism>
<dbReference type="Pfam" id="PF13606">
    <property type="entry name" value="Ank_3"/>
    <property type="match status" value="1"/>
</dbReference>
<protein>
    <submittedName>
        <fullName evidence="6">Vankyrin 1</fullName>
    </submittedName>
</protein>
<dbReference type="Gene3D" id="1.25.40.20">
    <property type="entry name" value="Ankyrin repeat-containing domain"/>
    <property type="match status" value="1"/>
</dbReference>
<dbReference type="InterPro" id="IPR002110">
    <property type="entry name" value="Ankyrin_rpt"/>
</dbReference>
<sequence>MNIVGIQQLFGRNHNSGENILHEIVRTGSLELLYRIRDNYGGPLHFLLQEFDNYGKNCIHLAADTHRGRHAIRIIQVLIELGADLNAGDYSLNMTVLHLAVHHKDYALAKWLCQQPNLDINAMSFDGMTAFGIAYSEGDYQMMIMLRPNCSTYGV</sequence>
<dbReference type="GO" id="GO:0085034">
    <property type="term" value="P:symbiont-mediated suppression of host NF-kappaB cascade"/>
    <property type="evidence" value="ECO:0007669"/>
    <property type="project" value="UniProtKB-KW"/>
</dbReference>
<name>Q56IA4_CSIV</name>
<dbReference type="InterPro" id="IPR036770">
    <property type="entry name" value="Ankyrin_rpt-contain_sf"/>
</dbReference>
<comment type="function">
    <text evidence="5">Suppresses the host immune response through NF-kappa-B inactivation. Possesses ankyrin repeat domains required for NF-kappa-B binding but lacks the regulatory regions required for dissociation from NF-kappa-B and degradation. Therefore, prevents host NF-kappa-B release and subsequent activation.</text>
</comment>
<dbReference type="PROSITE" id="PS50088">
    <property type="entry name" value="ANK_REPEAT"/>
    <property type="match status" value="1"/>
</dbReference>
<dbReference type="InterPro" id="IPR051070">
    <property type="entry name" value="NF-kappa-B_inhibitor"/>
</dbReference>
<organismHost>
    <name type="scientific">Campoletis sonorensis</name>
    <dbReference type="NCBI Taxonomy" id="7416"/>
</organismHost>
<accession>Q56IA4</accession>
<dbReference type="PROSITE" id="PS50297">
    <property type="entry name" value="ANK_REP_REGION"/>
    <property type="match status" value="1"/>
</dbReference>
<dbReference type="GO" id="GO:0071356">
    <property type="term" value="P:cellular response to tumor necrosis factor"/>
    <property type="evidence" value="ECO:0007669"/>
    <property type="project" value="TreeGrafter"/>
</dbReference>
<dbReference type="SMART" id="SM00248">
    <property type="entry name" value="ANK"/>
    <property type="match status" value="4"/>
</dbReference>
<dbReference type="SUPFAM" id="SSF48403">
    <property type="entry name" value="Ankyrin repeat"/>
    <property type="match status" value="1"/>
</dbReference>
<evidence type="ECO:0000256" key="5">
    <source>
        <dbReference type="ARBA" id="ARBA00037244"/>
    </source>
</evidence>
<evidence type="ECO:0000313" key="6">
    <source>
        <dbReference type="EMBL" id="AAX56957.1"/>
    </source>
</evidence>
<dbReference type="GO" id="GO:0051059">
    <property type="term" value="F:NF-kappaB binding"/>
    <property type="evidence" value="ECO:0007669"/>
    <property type="project" value="TreeGrafter"/>
</dbReference>
<dbReference type="Pfam" id="PF00023">
    <property type="entry name" value="Ank"/>
    <property type="match status" value="1"/>
</dbReference>
<dbReference type="PANTHER" id="PTHR46680:SF3">
    <property type="entry name" value="NF-KAPPA-B INHIBITOR CACTUS"/>
    <property type="match status" value="1"/>
</dbReference>
<dbReference type="EMBL" id="AY953134">
    <property type="protein sequence ID" value="AAX56957.1"/>
    <property type="molecule type" value="mRNA"/>
</dbReference>
<keyword evidence="4" id="KW-0040">ANK repeat</keyword>
<keyword evidence="2" id="KW-0677">Repeat</keyword>
<keyword evidence="1" id="KW-0945">Host-virus interaction</keyword>
<evidence type="ECO:0000256" key="3">
    <source>
        <dbReference type="ARBA" id="ARBA00022863"/>
    </source>
</evidence>
<evidence type="ECO:0000256" key="1">
    <source>
        <dbReference type="ARBA" id="ARBA00022581"/>
    </source>
</evidence>
<proteinExistence type="evidence at transcript level"/>
<keyword evidence="3" id="KW-1100">Inhibition of host NF-kappa-B by virus</keyword>
<dbReference type="PANTHER" id="PTHR46680">
    <property type="entry name" value="NF-KAPPA-B INHIBITOR ALPHA"/>
    <property type="match status" value="1"/>
</dbReference>
<evidence type="ECO:0000256" key="2">
    <source>
        <dbReference type="ARBA" id="ARBA00022737"/>
    </source>
</evidence>